<reference evidence="6 7" key="1">
    <citation type="submission" date="2018-06" db="EMBL/GenBank/DDBJ databases">
        <title>Streptomyces reniochalinae sp. nov. and Streptomyces diacarnus sp. nov. from marine sponges.</title>
        <authorList>
            <person name="Li L."/>
        </authorList>
    </citation>
    <scope>NUCLEOTIDE SEQUENCE [LARGE SCALE GENOMIC DNA]</scope>
    <source>
        <strain evidence="6 7">LHW51701</strain>
    </source>
</reference>
<evidence type="ECO:0000256" key="2">
    <source>
        <dbReference type="ARBA" id="ARBA00007639"/>
    </source>
</evidence>
<accession>A0A367EZQ1</accession>
<sequence length="318" mass="33709">MRHRRSAALVAAALMLALSGCGASKDASGGKPSIAIVSKGFQQQFWQSVKKGAQQEAEERGAEITFQGPATESDVETQVTQVTNAVGRDPDALGLAALDSRATEPILRKAARKDIPVIAFDSGVDSEVPLTTVATDNKAAAAEAAEHLAKALGGKGRVAVVAHSQTSGSGIDRRDGFVRWMDEHAPRIELLPVQYGGGDQTKSADITKAIITANPDVDGIYGTNEGSAMGVIQGVKESGRKDIKTVGFDSGKGQIDAIERGEMLGAITQDPLAIGREVVRAALKAKRGEKLPKTINTGFYWYDRKNLDDPKIQSVLYR</sequence>
<feature type="chain" id="PRO_5039061227" evidence="4">
    <location>
        <begin position="23"/>
        <end position="318"/>
    </location>
</feature>
<name>A0A367EZQ1_9ACTN</name>
<dbReference type="GO" id="GO:0030246">
    <property type="term" value="F:carbohydrate binding"/>
    <property type="evidence" value="ECO:0007669"/>
    <property type="project" value="UniProtKB-ARBA"/>
</dbReference>
<dbReference type="PANTHER" id="PTHR46847:SF1">
    <property type="entry name" value="D-ALLOSE-BINDING PERIPLASMIC PROTEIN-RELATED"/>
    <property type="match status" value="1"/>
</dbReference>
<keyword evidence="7" id="KW-1185">Reference proteome</keyword>
<dbReference type="SUPFAM" id="SSF53822">
    <property type="entry name" value="Periplasmic binding protein-like I"/>
    <property type="match status" value="1"/>
</dbReference>
<protein>
    <submittedName>
        <fullName evidence="6">BMP family ABC transporter substrate-binding protein</fullName>
    </submittedName>
</protein>
<comment type="subcellular location">
    <subcellularLocation>
        <location evidence="1">Cell envelope</location>
    </subcellularLocation>
</comment>
<dbReference type="PROSITE" id="PS51257">
    <property type="entry name" value="PROKAR_LIPOPROTEIN"/>
    <property type="match status" value="1"/>
</dbReference>
<comment type="similarity">
    <text evidence="2">Belongs to the bacterial solute-binding protein 2 family.</text>
</comment>
<evidence type="ECO:0000256" key="4">
    <source>
        <dbReference type="SAM" id="SignalP"/>
    </source>
</evidence>
<gene>
    <name evidence="6" type="ORF">DTL70_15165</name>
</gene>
<dbReference type="InterPro" id="IPR025997">
    <property type="entry name" value="SBP_2_dom"/>
</dbReference>
<organism evidence="6 7">
    <name type="scientific">Streptomyces diacarni</name>
    <dbReference type="NCBI Taxonomy" id="2800381"/>
    <lineage>
        <taxon>Bacteria</taxon>
        <taxon>Bacillati</taxon>
        <taxon>Actinomycetota</taxon>
        <taxon>Actinomycetes</taxon>
        <taxon>Kitasatosporales</taxon>
        <taxon>Streptomycetaceae</taxon>
        <taxon>Streptomyces</taxon>
    </lineage>
</organism>
<keyword evidence="3 4" id="KW-0732">Signal</keyword>
<dbReference type="EMBL" id="QOIN01000043">
    <property type="protein sequence ID" value="RCG23179.1"/>
    <property type="molecule type" value="Genomic_DNA"/>
</dbReference>
<evidence type="ECO:0000313" key="7">
    <source>
        <dbReference type="Proteomes" id="UP000252914"/>
    </source>
</evidence>
<dbReference type="InterPro" id="IPR028082">
    <property type="entry name" value="Peripla_BP_I"/>
</dbReference>
<comment type="caution">
    <text evidence="6">The sequence shown here is derived from an EMBL/GenBank/DDBJ whole genome shotgun (WGS) entry which is preliminary data.</text>
</comment>
<dbReference type="PANTHER" id="PTHR46847">
    <property type="entry name" value="D-ALLOSE-BINDING PERIPLASMIC PROTEIN-RELATED"/>
    <property type="match status" value="1"/>
</dbReference>
<dbReference type="Pfam" id="PF13407">
    <property type="entry name" value="Peripla_BP_4"/>
    <property type="match status" value="1"/>
</dbReference>
<evidence type="ECO:0000256" key="1">
    <source>
        <dbReference type="ARBA" id="ARBA00004196"/>
    </source>
</evidence>
<dbReference type="Gene3D" id="3.40.50.2300">
    <property type="match status" value="2"/>
</dbReference>
<evidence type="ECO:0000259" key="5">
    <source>
        <dbReference type="Pfam" id="PF13407"/>
    </source>
</evidence>
<feature type="domain" description="Periplasmic binding protein" evidence="5">
    <location>
        <begin position="34"/>
        <end position="290"/>
    </location>
</feature>
<dbReference type="Proteomes" id="UP000252914">
    <property type="component" value="Unassembled WGS sequence"/>
</dbReference>
<feature type="signal peptide" evidence="4">
    <location>
        <begin position="1"/>
        <end position="22"/>
    </location>
</feature>
<evidence type="ECO:0000256" key="3">
    <source>
        <dbReference type="ARBA" id="ARBA00022729"/>
    </source>
</evidence>
<proteinExistence type="inferred from homology"/>
<dbReference type="CDD" id="cd20005">
    <property type="entry name" value="PBP1_ABC_sugar_binding-like"/>
    <property type="match status" value="1"/>
</dbReference>
<evidence type="ECO:0000313" key="6">
    <source>
        <dbReference type="EMBL" id="RCG23179.1"/>
    </source>
</evidence>
<dbReference type="GO" id="GO:0030313">
    <property type="term" value="C:cell envelope"/>
    <property type="evidence" value="ECO:0007669"/>
    <property type="project" value="UniProtKB-SubCell"/>
</dbReference>
<dbReference type="AlphaFoldDB" id="A0A367EZQ1"/>